<gene>
    <name evidence="2" type="ORF">PHMEG_0005899</name>
</gene>
<feature type="region of interest" description="Disordered" evidence="1">
    <location>
        <begin position="134"/>
        <end position="164"/>
    </location>
</feature>
<dbReference type="InterPro" id="IPR040893">
    <property type="entry name" value="RADX"/>
</dbReference>
<dbReference type="Gene3D" id="2.40.50.140">
    <property type="entry name" value="Nucleic acid-binding proteins"/>
    <property type="match status" value="1"/>
</dbReference>
<evidence type="ECO:0000256" key="1">
    <source>
        <dbReference type="SAM" id="MobiDB-lite"/>
    </source>
</evidence>
<accession>A0A225WQ90</accession>
<dbReference type="AlphaFoldDB" id="A0A225WQ90"/>
<protein>
    <submittedName>
        <fullName evidence="2">Uncharacterized protein</fullName>
    </submittedName>
</protein>
<dbReference type="InterPro" id="IPR012340">
    <property type="entry name" value="NA-bd_OB-fold"/>
</dbReference>
<dbReference type="EMBL" id="NBNE01000399">
    <property type="protein sequence ID" value="OWZ19801.1"/>
    <property type="molecule type" value="Genomic_DNA"/>
</dbReference>
<reference evidence="3" key="1">
    <citation type="submission" date="2017-03" db="EMBL/GenBank/DDBJ databases">
        <title>Phytopthora megakarya and P. palmivora, two closely related causual agents of cacao black pod achieved similar genome size and gene model numbers by different mechanisms.</title>
        <authorList>
            <person name="Ali S."/>
            <person name="Shao J."/>
            <person name="Larry D.J."/>
            <person name="Kronmiller B."/>
            <person name="Shen D."/>
            <person name="Strem M.D."/>
            <person name="Melnick R.L."/>
            <person name="Guiltinan M.J."/>
            <person name="Tyler B.M."/>
            <person name="Meinhardt L.W."/>
            <person name="Bailey B.A."/>
        </authorList>
    </citation>
    <scope>NUCLEOTIDE SEQUENCE [LARGE SCALE GENOMIC DNA]</scope>
    <source>
        <strain evidence="3">zdho120</strain>
    </source>
</reference>
<evidence type="ECO:0000313" key="2">
    <source>
        <dbReference type="EMBL" id="OWZ19801.1"/>
    </source>
</evidence>
<sequence>MGGRSPFLTTHGVRQLSRDLTDAAIRVQVLGIYRYLADPALRQRLGRPFEDARDVFDVLLSDGRHKLKAVLDPTLHKLVWTRELRARCIVRLQFLCSSHPREVELIPLVGERMYYLPLRSDHFTLDWASTFTGMPDEDSPLDELQSNWSVDEDNSNDNQEDISTSVDWNMDPEVSTDLFTPDFKKLHTILEALKMIKENQDGSTSKQNPPMLGAIRVKSKVINLGDPDRANPFPFMFNAVVGMLFVSQ</sequence>
<comment type="caution">
    <text evidence="2">The sequence shown here is derived from an EMBL/GenBank/DDBJ whole genome shotgun (WGS) entry which is preliminary data.</text>
</comment>
<name>A0A225WQ90_9STRA</name>
<keyword evidence="3" id="KW-1185">Reference proteome</keyword>
<organism evidence="2 3">
    <name type="scientific">Phytophthora megakarya</name>
    <dbReference type="NCBI Taxonomy" id="4795"/>
    <lineage>
        <taxon>Eukaryota</taxon>
        <taxon>Sar</taxon>
        <taxon>Stramenopiles</taxon>
        <taxon>Oomycota</taxon>
        <taxon>Peronosporomycetes</taxon>
        <taxon>Peronosporales</taxon>
        <taxon>Peronosporaceae</taxon>
        <taxon>Phytophthora</taxon>
    </lineage>
</organism>
<evidence type="ECO:0000313" key="3">
    <source>
        <dbReference type="Proteomes" id="UP000198211"/>
    </source>
</evidence>
<dbReference type="GO" id="GO:0003697">
    <property type="term" value="F:single-stranded DNA binding"/>
    <property type="evidence" value="ECO:0007669"/>
    <property type="project" value="InterPro"/>
</dbReference>
<dbReference type="Proteomes" id="UP000198211">
    <property type="component" value="Unassembled WGS sequence"/>
</dbReference>
<dbReference type="OrthoDB" id="123282at2759"/>
<proteinExistence type="predicted"/>
<dbReference type="PANTHER" id="PTHR14944">
    <property type="entry name" value="RPA-RELATED PROTEIN RADX"/>
    <property type="match status" value="1"/>
</dbReference>
<feature type="compositionally biased region" description="Acidic residues" evidence="1">
    <location>
        <begin position="150"/>
        <end position="160"/>
    </location>
</feature>
<dbReference type="PANTHER" id="PTHR14944:SF2">
    <property type="entry name" value="RPA-RELATED PROTEIN RADX"/>
    <property type="match status" value="1"/>
</dbReference>